<gene>
    <name evidence="4" type="ORF">ETB97_001707</name>
</gene>
<dbReference type="Gene3D" id="3.10.129.120">
    <property type="match status" value="1"/>
</dbReference>
<dbReference type="EMBL" id="SPNV01000133">
    <property type="protein sequence ID" value="KAF5860346.1"/>
    <property type="molecule type" value="Genomic_DNA"/>
</dbReference>
<evidence type="ECO:0000313" key="4">
    <source>
        <dbReference type="EMBL" id="KAF5860346.1"/>
    </source>
</evidence>
<feature type="region of interest" description="N-terminal hotdog fold" evidence="1">
    <location>
        <position position="1"/>
    </location>
</feature>
<organism evidence="4 5">
    <name type="scientific">Petromyces alliaceus</name>
    <name type="common">Aspergillus alliaceus</name>
    <dbReference type="NCBI Taxonomy" id="209559"/>
    <lineage>
        <taxon>Eukaryota</taxon>
        <taxon>Fungi</taxon>
        <taxon>Dikarya</taxon>
        <taxon>Ascomycota</taxon>
        <taxon>Pezizomycotina</taxon>
        <taxon>Eurotiomycetes</taxon>
        <taxon>Eurotiomycetidae</taxon>
        <taxon>Eurotiales</taxon>
        <taxon>Aspergillaceae</taxon>
        <taxon>Aspergillus</taxon>
        <taxon>Aspergillus subgen. Circumdati</taxon>
    </lineage>
</organism>
<evidence type="ECO:0000259" key="3">
    <source>
        <dbReference type="PROSITE" id="PS52019"/>
    </source>
</evidence>
<dbReference type="InterPro" id="IPR049551">
    <property type="entry name" value="PKS_DH_C"/>
</dbReference>
<keyword evidence="5" id="KW-1185">Reference proteome</keyword>
<accession>A0A8H6A4A9</accession>
<evidence type="ECO:0000256" key="1">
    <source>
        <dbReference type="PROSITE-ProRule" id="PRU01363"/>
    </source>
</evidence>
<feature type="signal peptide" evidence="2">
    <location>
        <begin position="1"/>
        <end position="25"/>
    </location>
</feature>
<evidence type="ECO:0000313" key="5">
    <source>
        <dbReference type="Proteomes" id="UP000541154"/>
    </source>
</evidence>
<evidence type="ECO:0000256" key="2">
    <source>
        <dbReference type="SAM" id="SignalP"/>
    </source>
</evidence>
<dbReference type="Proteomes" id="UP000541154">
    <property type="component" value="Unassembled WGS sequence"/>
</dbReference>
<dbReference type="InterPro" id="IPR049900">
    <property type="entry name" value="PKS_mFAS_DH"/>
</dbReference>
<reference evidence="4 5" key="1">
    <citation type="submission" date="2019-04" db="EMBL/GenBank/DDBJ databases">
        <title>Aspergillus burnettii sp. nov., novel species from soil in southeast Queensland.</title>
        <authorList>
            <person name="Gilchrist C.L.M."/>
            <person name="Pitt J.I."/>
            <person name="Lange L."/>
            <person name="Lacey H.J."/>
            <person name="Vuong D."/>
            <person name="Midgley D.J."/>
            <person name="Greenfield P."/>
            <person name="Bradbury M."/>
            <person name="Lacey E."/>
            <person name="Busk P.K."/>
            <person name="Pilgaard B."/>
            <person name="Chooi Y.H."/>
            <person name="Piggott A.M."/>
        </authorList>
    </citation>
    <scope>NUCLEOTIDE SEQUENCE [LARGE SCALE GENOMIC DNA]</scope>
    <source>
        <strain evidence="4 5">FRR 5400</strain>
    </source>
</reference>
<dbReference type="PROSITE" id="PS52019">
    <property type="entry name" value="PKS_MFAS_DH"/>
    <property type="match status" value="1"/>
</dbReference>
<keyword evidence="2" id="KW-0732">Signal</keyword>
<name>A0A8H6A4A9_PETAA</name>
<feature type="region of interest" description="C-terminal hotdog fold" evidence="1">
    <location>
        <begin position="1"/>
        <end position="102"/>
    </location>
</feature>
<comment type="caution">
    <text evidence="4">The sequence shown here is derived from an EMBL/GenBank/DDBJ whole genome shotgun (WGS) entry which is preliminary data.</text>
</comment>
<feature type="chain" id="PRO_5034980238" description="PKS/mFAS DH domain-containing protein" evidence="2">
    <location>
        <begin position="26"/>
        <end position="208"/>
    </location>
</feature>
<sequence>MVMHPAMLDVAFQTLFVALAYPASGQVTLALLPSHIDRVRVSPLLPKRSEDGEVRADFESWEMKQNVTSLIGDLNVYDTVSRQTLAQVEGLALNCGRAGLLARQAYYHQRMLTANDEQIFLAKSGQHPVLRREWLTDGPDVMYKVDAAHPGAVRLQLLHALAYNGTDDAVKDLATIGPGSDIISLRDFDEELFASTMTSPAWLHYKAC</sequence>
<proteinExistence type="predicted"/>
<protein>
    <recommendedName>
        <fullName evidence="3">PKS/mFAS DH domain-containing protein</fullName>
    </recommendedName>
</protein>
<comment type="caution">
    <text evidence="1">Lacks conserved residue(s) required for the propagation of feature annotation.</text>
</comment>
<dbReference type="Pfam" id="PF14765">
    <property type="entry name" value="PS-DH"/>
    <property type="match status" value="1"/>
</dbReference>
<feature type="domain" description="PKS/mFAS DH" evidence="3">
    <location>
        <begin position="1"/>
        <end position="102"/>
    </location>
</feature>
<dbReference type="AlphaFoldDB" id="A0A8H6A4A9"/>